<accession>A0ABR2T9M6</accession>
<feature type="region of interest" description="Disordered" evidence="1">
    <location>
        <begin position="1"/>
        <end position="27"/>
    </location>
</feature>
<feature type="compositionally biased region" description="Polar residues" evidence="1">
    <location>
        <begin position="1"/>
        <end position="15"/>
    </location>
</feature>
<organism evidence="2 3">
    <name type="scientific">Hibiscus sabdariffa</name>
    <name type="common">roselle</name>
    <dbReference type="NCBI Taxonomy" id="183260"/>
    <lineage>
        <taxon>Eukaryota</taxon>
        <taxon>Viridiplantae</taxon>
        <taxon>Streptophyta</taxon>
        <taxon>Embryophyta</taxon>
        <taxon>Tracheophyta</taxon>
        <taxon>Spermatophyta</taxon>
        <taxon>Magnoliopsida</taxon>
        <taxon>eudicotyledons</taxon>
        <taxon>Gunneridae</taxon>
        <taxon>Pentapetalae</taxon>
        <taxon>rosids</taxon>
        <taxon>malvids</taxon>
        <taxon>Malvales</taxon>
        <taxon>Malvaceae</taxon>
        <taxon>Malvoideae</taxon>
        <taxon>Hibiscus</taxon>
    </lineage>
</organism>
<sequence length="145" mass="15875">MHDLSHTTQDNSSVQGPVESLPEDDHEVVESGMFPEEAQTSSHVSADIQNHEVENNDLAHDVEDNQTHDLAHDIQGEVFNEAAIPAVRRSTRVSTKPSYLQQYLCNSASATEIGSNVSTTVCMYPIENHVSSSRLSPEQGFEVVG</sequence>
<keyword evidence="3" id="KW-1185">Reference proteome</keyword>
<gene>
    <name evidence="2" type="ORF">V6N11_050260</name>
</gene>
<evidence type="ECO:0000313" key="2">
    <source>
        <dbReference type="EMBL" id="KAK9034082.1"/>
    </source>
</evidence>
<protein>
    <submittedName>
        <fullName evidence="2">Uncharacterized protein</fullName>
    </submittedName>
</protein>
<evidence type="ECO:0000256" key="1">
    <source>
        <dbReference type="SAM" id="MobiDB-lite"/>
    </source>
</evidence>
<proteinExistence type="predicted"/>
<dbReference type="Proteomes" id="UP001396334">
    <property type="component" value="Unassembled WGS sequence"/>
</dbReference>
<name>A0ABR2T9M6_9ROSI</name>
<dbReference type="EMBL" id="JBBPBN010000007">
    <property type="protein sequence ID" value="KAK9034082.1"/>
    <property type="molecule type" value="Genomic_DNA"/>
</dbReference>
<evidence type="ECO:0000313" key="3">
    <source>
        <dbReference type="Proteomes" id="UP001396334"/>
    </source>
</evidence>
<reference evidence="2 3" key="1">
    <citation type="journal article" date="2024" name="G3 (Bethesda)">
        <title>Genome assembly of Hibiscus sabdariffa L. provides insights into metabolisms of medicinal natural products.</title>
        <authorList>
            <person name="Kim T."/>
        </authorList>
    </citation>
    <scope>NUCLEOTIDE SEQUENCE [LARGE SCALE GENOMIC DNA]</scope>
    <source>
        <strain evidence="2">TK-2024</strain>
        <tissue evidence="2">Old leaves</tissue>
    </source>
</reference>
<comment type="caution">
    <text evidence="2">The sequence shown here is derived from an EMBL/GenBank/DDBJ whole genome shotgun (WGS) entry which is preliminary data.</text>
</comment>